<reference evidence="2 4" key="2">
    <citation type="journal article" date="2018" name="Plant J.">
        <title>The Physcomitrella patens chromosome-scale assembly reveals moss genome structure and evolution.</title>
        <authorList>
            <person name="Lang D."/>
            <person name="Ullrich K.K."/>
            <person name="Murat F."/>
            <person name="Fuchs J."/>
            <person name="Jenkins J."/>
            <person name="Haas F.B."/>
            <person name="Piednoel M."/>
            <person name="Gundlach H."/>
            <person name="Van Bel M."/>
            <person name="Meyberg R."/>
            <person name="Vives C."/>
            <person name="Morata J."/>
            <person name="Symeonidi A."/>
            <person name="Hiss M."/>
            <person name="Muchero W."/>
            <person name="Kamisugi Y."/>
            <person name="Saleh O."/>
            <person name="Blanc G."/>
            <person name="Decker E.L."/>
            <person name="van Gessel N."/>
            <person name="Grimwood J."/>
            <person name="Hayes R.D."/>
            <person name="Graham S.W."/>
            <person name="Gunter L.E."/>
            <person name="McDaniel S.F."/>
            <person name="Hoernstein S.N.W."/>
            <person name="Larsson A."/>
            <person name="Li F.W."/>
            <person name="Perroud P.F."/>
            <person name="Phillips J."/>
            <person name="Ranjan P."/>
            <person name="Rokshar D.S."/>
            <person name="Rothfels C.J."/>
            <person name="Schneider L."/>
            <person name="Shu S."/>
            <person name="Stevenson D.W."/>
            <person name="Thummler F."/>
            <person name="Tillich M."/>
            <person name="Villarreal Aguilar J.C."/>
            <person name="Widiez T."/>
            <person name="Wong G.K."/>
            <person name="Wymore A."/>
            <person name="Zhang Y."/>
            <person name="Zimmer A.D."/>
            <person name="Quatrano R.S."/>
            <person name="Mayer K.F.X."/>
            <person name="Goodstein D."/>
            <person name="Casacuberta J.M."/>
            <person name="Vandepoele K."/>
            <person name="Reski R."/>
            <person name="Cuming A.C."/>
            <person name="Tuskan G.A."/>
            <person name="Maumus F."/>
            <person name="Salse J."/>
            <person name="Schmutz J."/>
            <person name="Rensing S.A."/>
        </authorList>
    </citation>
    <scope>NUCLEOTIDE SEQUENCE [LARGE SCALE GENOMIC DNA]</scope>
    <source>
        <strain evidence="3 4">cv. Gransden 2004</strain>
    </source>
</reference>
<keyword evidence="1" id="KW-0472">Membrane</keyword>
<reference evidence="3" key="3">
    <citation type="submission" date="2020-12" db="UniProtKB">
        <authorList>
            <consortium name="EnsemblPlants"/>
        </authorList>
    </citation>
    <scope>IDENTIFICATION</scope>
</reference>
<keyword evidence="1" id="KW-1133">Transmembrane helix</keyword>
<dbReference type="PaxDb" id="3218-PP1S218_50V6.1"/>
<gene>
    <name evidence="2" type="ORF">PHYPA_007973</name>
</gene>
<reference evidence="2 4" key="1">
    <citation type="journal article" date="2008" name="Science">
        <title>The Physcomitrella genome reveals evolutionary insights into the conquest of land by plants.</title>
        <authorList>
            <person name="Rensing S."/>
            <person name="Lang D."/>
            <person name="Zimmer A."/>
            <person name="Terry A."/>
            <person name="Salamov A."/>
            <person name="Shapiro H."/>
            <person name="Nishiyama T."/>
            <person name="Perroud P.-F."/>
            <person name="Lindquist E."/>
            <person name="Kamisugi Y."/>
            <person name="Tanahashi T."/>
            <person name="Sakakibara K."/>
            <person name="Fujita T."/>
            <person name="Oishi K."/>
            <person name="Shin-I T."/>
            <person name="Kuroki Y."/>
            <person name="Toyoda A."/>
            <person name="Suzuki Y."/>
            <person name="Hashimoto A."/>
            <person name="Yamaguchi K."/>
            <person name="Sugano A."/>
            <person name="Kohara Y."/>
            <person name="Fujiyama A."/>
            <person name="Anterola A."/>
            <person name="Aoki S."/>
            <person name="Ashton N."/>
            <person name="Barbazuk W.B."/>
            <person name="Barker E."/>
            <person name="Bennetzen J."/>
            <person name="Bezanilla M."/>
            <person name="Blankenship R."/>
            <person name="Cho S.H."/>
            <person name="Dutcher S."/>
            <person name="Estelle M."/>
            <person name="Fawcett J.A."/>
            <person name="Gundlach H."/>
            <person name="Hanada K."/>
            <person name="Heyl A."/>
            <person name="Hicks K.A."/>
            <person name="Hugh J."/>
            <person name="Lohr M."/>
            <person name="Mayer K."/>
            <person name="Melkozernov A."/>
            <person name="Murata T."/>
            <person name="Nelson D."/>
            <person name="Pils B."/>
            <person name="Prigge M."/>
            <person name="Reiss B."/>
            <person name="Renner T."/>
            <person name="Rombauts S."/>
            <person name="Rushton P."/>
            <person name="Sanderfoot A."/>
            <person name="Schween G."/>
            <person name="Shiu S.-H."/>
            <person name="Stueber K."/>
            <person name="Theodoulou F.L."/>
            <person name="Tu H."/>
            <person name="Van de Peer Y."/>
            <person name="Verrier P.J."/>
            <person name="Waters E."/>
            <person name="Wood A."/>
            <person name="Yang L."/>
            <person name="Cove D."/>
            <person name="Cuming A."/>
            <person name="Hasebe M."/>
            <person name="Lucas S."/>
            <person name="Mishler D.B."/>
            <person name="Reski R."/>
            <person name="Grigoriev I."/>
            <person name="Quatrano R.S."/>
            <person name="Boore J.L."/>
        </authorList>
    </citation>
    <scope>NUCLEOTIDE SEQUENCE [LARGE SCALE GENOMIC DNA]</scope>
    <source>
        <strain evidence="3 4">cv. Gransden 2004</strain>
    </source>
</reference>
<organism evidence="2">
    <name type="scientific">Physcomitrium patens</name>
    <name type="common">Spreading-leaved earth moss</name>
    <name type="synonym">Physcomitrella patens</name>
    <dbReference type="NCBI Taxonomy" id="3218"/>
    <lineage>
        <taxon>Eukaryota</taxon>
        <taxon>Viridiplantae</taxon>
        <taxon>Streptophyta</taxon>
        <taxon>Embryophyta</taxon>
        <taxon>Bryophyta</taxon>
        <taxon>Bryophytina</taxon>
        <taxon>Bryopsida</taxon>
        <taxon>Funariidae</taxon>
        <taxon>Funariales</taxon>
        <taxon>Funariaceae</taxon>
        <taxon>Physcomitrium</taxon>
    </lineage>
</organism>
<protein>
    <submittedName>
        <fullName evidence="2 3">Uncharacterized protein</fullName>
    </submittedName>
</protein>
<dbReference type="Gramene" id="Pp3c5_21090V3.1">
    <property type="protein sequence ID" value="PAC:32953663.CDS.1"/>
    <property type="gene ID" value="Pp3c5_21090"/>
</dbReference>
<dbReference type="EMBL" id="ABEU02000005">
    <property type="protein sequence ID" value="PNR54296.1"/>
    <property type="molecule type" value="Genomic_DNA"/>
</dbReference>
<keyword evidence="4" id="KW-1185">Reference proteome</keyword>
<dbReference type="EnsemblPlants" id="Pp3c5_21090V3.1">
    <property type="protein sequence ID" value="PAC:32953663.CDS.1"/>
    <property type="gene ID" value="Pp3c5_21090"/>
</dbReference>
<dbReference type="EnsemblPlants" id="Pp3c5_21090V3.2">
    <property type="protein sequence ID" value="PAC:32953664.CDS.1"/>
    <property type="gene ID" value="Pp3c5_21090"/>
</dbReference>
<name>A0A2K1KKJ7_PHYPA</name>
<keyword evidence="1" id="KW-0812">Transmembrane</keyword>
<dbReference type="InParanoid" id="A0A2K1KKJ7"/>
<dbReference type="Proteomes" id="UP000006727">
    <property type="component" value="Chromosome 5"/>
</dbReference>
<feature type="transmembrane region" description="Helical" evidence="1">
    <location>
        <begin position="24"/>
        <end position="53"/>
    </location>
</feature>
<dbReference type="AlphaFoldDB" id="A0A2K1KKJ7"/>
<accession>A0A2K1KKJ7</accession>
<evidence type="ECO:0000313" key="2">
    <source>
        <dbReference type="EMBL" id="PNR54296.1"/>
    </source>
</evidence>
<evidence type="ECO:0000313" key="3">
    <source>
        <dbReference type="EnsemblPlants" id="PAC:32953663.CDS.1"/>
    </source>
</evidence>
<evidence type="ECO:0000256" key="1">
    <source>
        <dbReference type="SAM" id="Phobius"/>
    </source>
</evidence>
<proteinExistence type="predicted"/>
<sequence>MYCLMIFCYWKARIDKSIKSIQKIVFLIIYLLMILNILNYRLCQLVVLVLYVVRRKELLPCFCMININIGSIWNV</sequence>
<dbReference type="Gramene" id="Pp3c5_21090V3.2">
    <property type="protein sequence ID" value="PAC:32953664.CDS.1"/>
    <property type="gene ID" value="Pp3c5_21090"/>
</dbReference>
<evidence type="ECO:0000313" key="4">
    <source>
        <dbReference type="Proteomes" id="UP000006727"/>
    </source>
</evidence>